<evidence type="ECO:0000256" key="9">
    <source>
        <dbReference type="PROSITE-ProRule" id="PRU01193"/>
    </source>
</evidence>
<dbReference type="GO" id="GO:0010960">
    <property type="term" value="P:magnesium ion homeostasis"/>
    <property type="evidence" value="ECO:0007669"/>
    <property type="project" value="InterPro"/>
</dbReference>
<dbReference type="InterPro" id="IPR045095">
    <property type="entry name" value="ACDP"/>
</dbReference>
<dbReference type="Proteomes" id="UP000095282">
    <property type="component" value="Unplaced"/>
</dbReference>
<dbReference type="AlphaFoldDB" id="A0A1I7U4I9"/>
<keyword evidence="7 9" id="KW-0472">Membrane</keyword>
<reference evidence="14" key="1">
    <citation type="submission" date="2016-11" db="UniProtKB">
        <authorList>
            <consortium name="WormBaseParasite"/>
        </authorList>
    </citation>
    <scope>IDENTIFICATION</scope>
</reference>
<evidence type="ECO:0000256" key="10">
    <source>
        <dbReference type="RuleBase" id="RU369091"/>
    </source>
</evidence>
<dbReference type="Pfam" id="PF01595">
    <property type="entry name" value="CNNM"/>
    <property type="match status" value="1"/>
</dbReference>
<dbReference type="GO" id="GO:0005737">
    <property type="term" value="C:cytoplasm"/>
    <property type="evidence" value="ECO:0007669"/>
    <property type="project" value="TreeGrafter"/>
</dbReference>
<feature type="region of interest" description="Disordered" evidence="11">
    <location>
        <begin position="1"/>
        <end position="23"/>
    </location>
</feature>
<accession>A0A1I7U4I9</accession>
<dbReference type="GO" id="GO:0030026">
    <property type="term" value="P:intracellular manganese ion homeostasis"/>
    <property type="evidence" value="ECO:0007669"/>
    <property type="project" value="TreeGrafter"/>
</dbReference>
<evidence type="ECO:0000256" key="8">
    <source>
        <dbReference type="ARBA" id="ARBA00023180"/>
    </source>
</evidence>
<keyword evidence="5 9" id="KW-1133">Transmembrane helix</keyword>
<dbReference type="Gene3D" id="3.10.580.10">
    <property type="entry name" value="CBS-domain"/>
    <property type="match status" value="1"/>
</dbReference>
<evidence type="ECO:0000313" key="14">
    <source>
        <dbReference type="WBParaSite" id="Csp11.Scaffold629.g14776.t1"/>
    </source>
</evidence>
<dbReference type="GO" id="GO:1905941">
    <property type="term" value="P:positive regulation of gonad development"/>
    <property type="evidence" value="ECO:0007669"/>
    <property type="project" value="UniProtKB-ARBA"/>
</dbReference>
<name>A0A1I7U4I9_9PELO</name>
<evidence type="ECO:0000313" key="13">
    <source>
        <dbReference type="Proteomes" id="UP000095282"/>
    </source>
</evidence>
<dbReference type="PANTHER" id="PTHR12064:SF97">
    <property type="entry name" value="METAL TRANSPORTER CNNM-5"/>
    <property type="match status" value="1"/>
</dbReference>
<comment type="similarity">
    <text evidence="2 10">Belongs to the ACDP family.</text>
</comment>
<dbReference type="STRING" id="1561998.A0A1I7U4I9"/>
<dbReference type="InterPro" id="IPR002550">
    <property type="entry name" value="CNNM"/>
</dbReference>
<dbReference type="InterPro" id="IPR046342">
    <property type="entry name" value="CBS_dom_sf"/>
</dbReference>
<organism evidence="13 14">
    <name type="scientific">Caenorhabditis tropicalis</name>
    <dbReference type="NCBI Taxonomy" id="1561998"/>
    <lineage>
        <taxon>Eukaryota</taxon>
        <taxon>Metazoa</taxon>
        <taxon>Ecdysozoa</taxon>
        <taxon>Nematoda</taxon>
        <taxon>Chromadorea</taxon>
        <taxon>Rhabditida</taxon>
        <taxon>Rhabditina</taxon>
        <taxon>Rhabditomorpha</taxon>
        <taxon>Rhabditoidea</taxon>
        <taxon>Rhabditidae</taxon>
        <taxon>Peloderinae</taxon>
        <taxon>Caenorhabditis</taxon>
    </lineage>
</organism>
<keyword evidence="3 9" id="KW-0812">Transmembrane</keyword>
<evidence type="ECO:0000256" key="4">
    <source>
        <dbReference type="ARBA" id="ARBA00022737"/>
    </source>
</evidence>
<feature type="transmembrane region" description="Helical" evidence="10">
    <location>
        <begin position="194"/>
        <end position="214"/>
    </location>
</feature>
<dbReference type="PROSITE" id="PS51846">
    <property type="entry name" value="CNNM"/>
    <property type="match status" value="1"/>
</dbReference>
<comment type="subcellular location">
    <subcellularLocation>
        <location evidence="10">Cell membrane</location>
        <topology evidence="10">Multi-pass membrane protein</topology>
    </subcellularLocation>
    <subcellularLocation>
        <location evidence="1">Membrane</location>
        <topology evidence="1">Multi-pass membrane protein</topology>
    </subcellularLocation>
</comment>
<keyword evidence="4" id="KW-0677">Repeat</keyword>
<dbReference type="GO" id="GO:0022857">
    <property type="term" value="F:transmembrane transporter activity"/>
    <property type="evidence" value="ECO:0007669"/>
    <property type="project" value="UniProtKB-UniRule"/>
</dbReference>
<keyword evidence="8" id="KW-0325">Glycoprotein</keyword>
<proteinExistence type="inferred from homology"/>
<dbReference type="GO" id="GO:0005886">
    <property type="term" value="C:plasma membrane"/>
    <property type="evidence" value="ECO:0007669"/>
    <property type="project" value="UniProtKB-SubCell"/>
</dbReference>
<dbReference type="CDD" id="cd04590">
    <property type="entry name" value="CBS_pair_CorC_HlyC_assoc"/>
    <property type="match status" value="1"/>
</dbReference>
<keyword evidence="13" id="KW-1185">Reference proteome</keyword>
<evidence type="ECO:0000256" key="3">
    <source>
        <dbReference type="ARBA" id="ARBA00022692"/>
    </source>
</evidence>
<dbReference type="InterPro" id="IPR044751">
    <property type="entry name" value="Ion_transp-like_CBS"/>
</dbReference>
<dbReference type="FunFam" id="3.10.580.10:FF:000151">
    <property type="entry name" value="Metal transporter cnnm-5"/>
    <property type="match status" value="1"/>
</dbReference>
<dbReference type="WBParaSite" id="Csp11.Scaffold629.g14776.t1">
    <property type="protein sequence ID" value="Csp11.Scaffold629.g14776.t1"/>
    <property type="gene ID" value="Csp11.Scaffold629.g14776"/>
</dbReference>
<dbReference type="SUPFAM" id="SSF54631">
    <property type="entry name" value="CBS-domain pair"/>
    <property type="match status" value="1"/>
</dbReference>
<evidence type="ECO:0000256" key="1">
    <source>
        <dbReference type="ARBA" id="ARBA00004141"/>
    </source>
</evidence>
<evidence type="ECO:0000256" key="6">
    <source>
        <dbReference type="ARBA" id="ARBA00023065"/>
    </source>
</evidence>
<keyword evidence="6" id="KW-0406">Ion transport</keyword>
<dbReference type="GO" id="GO:0008340">
    <property type="term" value="P:determination of adult lifespan"/>
    <property type="evidence" value="ECO:0007669"/>
    <property type="project" value="UniProtKB-ARBA"/>
</dbReference>
<feature type="transmembrane region" description="Helical" evidence="10">
    <location>
        <begin position="259"/>
        <end position="282"/>
    </location>
</feature>
<evidence type="ECO:0000259" key="12">
    <source>
        <dbReference type="PROSITE" id="PS51846"/>
    </source>
</evidence>
<evidence type="ECO:0000256" key="7">
    <source>
        <dbReference type="ARBA" id="ARBA00023136"/>
    </source>
</evidence>
<dbReference type="GO" id="GO:0006811">
    <property type="term" value="P:monoatomic ion transport"/>
    <property type="evidence" value="ECO:0007669"/>
    <property type="project" value="UniProtKB-KW"/>
</dbReference>
<comment type="function">
    <text evidence="10">Metal transporter.</text>
</comment>
<feature type="domain" description="CNNM transmembrane" evidence="12">
    <location>
        <begin position="131"/>
        <end position="318"/>
    </location>
</feature>
<sequence length="451" mass="51037">MWTPDDKSLPLPDTARSRGPSQCHVAHVCDERALSGRPAPSNPSQSDSFRSLRHIRKPAAHTRQFDAYLPYHDKISTISAKVEKTLCSSAILSFPSGLPFNVSTDIYHLCHQNITNATETFLSIESRHLKSQNYSIEQIILCCFCILMSAYSSGMTLGYMKFSIVELNTFINGGDAVLAKRARRILRFRRYSNYLVVSFSLFSSVFTVLFTTTVEQMLNGEPNESILKIAVPAMISLIFAEMIPQAICNSNLGFDLASGLWFVSALIFFVTFPVAYPVSLVLERFLKRDVREVLTEEEKACMIQNMAKNANEKVKTILENATTFTNKKVGELMVPIEDVFMLSKSQKLNRSTILTLVEKGYTRVPVYDDKNRNTIVGLLNMKDLNLVTCDLSKEPQVKQVLRQLDSLKEAKKKAKFEAKYVNIDMNAQLLLNQMRTGDFHFACVVKYMTYE</sequence>
<protein>
    <recommendedName>
        <fullName evidence="10">Metal transporter</fullName>
    </recommendedName>
</protein>
<keyword evidence="6" id="KW-0813">Transport</keyword>
<evidence type="ECO:0000256" key="11">
    <source>
        <dbReference type="SAM" id="MobiDB-lite"/>
    </source>
</evidence>
<comment type="caution">
    <text evidence="10">Lacks conserved residue(s) required for the propagation of feature annotation.</text>
</comment>
<evidence type="ECO:0000256" key="2">
    <source>
        <dbReference type="ARBA" id="ARBA00010484"/>
    </source>
</evidence>
<evidence type="ECO:0000256" key="5">
    <source>
        <dbReference type="ARBA" id="ARBA00022989"/>
    </source>
</evidence>
<dbReference type="PANTHER" id="PTHR12064">
    <property type="entry name" value="METAL TRANSPORTER CNNM"/>
    <property type="match status" value="1"/>
</dbReference>